<dbReference type="EMBL" id="JACOQH010000002">
    <property type="protein sequence ID" value="MBC5753249.1"/>
    <property type="molecule type" value="Genomic_DNA"/>
</dbReference>
<gene>
    <name evidence="2" type="ORF">H8Z76_04250</name>
</gene>
<dbReference type="PANTHER" id="PTHR42842:SF3">
    <property type="entry name" value="FAD_NAD(P)-BINDING OXIDOREDUCTASE FAMILY PROTEIN"/>
    <property type="match status" value="1"/>
</dbReference>
<dbReference type="Gene3D" id="3.50.50.60">
    <property type="entry name" value="FAD/NAD(P)-binding domain"/>
    <property type="match status" value="2"/>
</dbReference>
<evidence type="ECO:0000313" key="3">
    <source>
        <dbReference type="Proteomes" id="UP000621540"/>
    </source>
</evidence>
<proteinExistence type="predicted"/>
<dbReference type="PANTHER" id="PTHR42842">
    <property type="entry name" value="FAD/NAD(P)-BINDING OXIDOREDUCTASE"/>
    <property type="match status" value="1"/>
</dbReference>
<dbReference type="PRINTS" id="PR00419">
    <property type="entry name" value="ADXRDTASE"/>
</dbReference>
<dbReference type="InterPro" id="IPR028348">
    <property type="entry name" value="FAD-binding_protein"/>
</dbReference>
<dbReference type="Pfam" id="PF13450">
    <property type="entry name" value="NAD_binding_8"/>
    <property type="match status" value="1"/>
</dbReference>
<comment type="caution">
    <text evidence="2">The sequence shown here is derived from an EMBL/GenBank/DDBJ whole genome shotgun (WGS) entry which is preliminary data.</text>
</comment>
<name>A0ABR7I8I1_9FIRM</name>
<reference evidence="2 3" key="1">
    <citation type="submission" date="2020-08" db="EMBL/GenBank/DDBJ databases">
        <title>Genome public.</title>
        <authorList>
            <person name="Liu C."/>
            <person name="Sun Q."/>
        </authorList>
    </citation>
    <scope>NUCLEOTIDE SEQUENCE [LARGE SCALE GENOMIC DNA]</scope>
    <source>
        <strain evidence="2 3">BX0805</strain>
    </source>
</reference>
<accession>A0ABR7I8I1</accession>
<dbReference type="Pfam" id="PF21688">
    <property type="entry name" value="FAD-depend_C"/>
    <property type="match status" value="1"/>
</dbReference>
<dbReference type="Proteomes" id="UP000621540">
    <property type="component" value="Unassembled WGS sequence"/>
</dbReference>
<dbReference type="SUPFAM" id="SSF51905">
    <property type="entry name" value="FAD/NAD(P)-binding domain"/>
    <property type="match status" value="1"/>
</dbReference>
<evidence type="ECO:0000313" key="2">
    <source>
        <dbReference type="EMBL" id="MBC5753249.1"/>
    </source>
</evidence>
<dbReference type="InterPro" id="IPR049516">
    <property type="entry name" value="FAD-depend_C"/>
</dbReference>
<dbReference type="PIRSF" id="PIRSF038984">
    <property type="entry name" value="FAD_binding_protein"/>
    <property type="match status" value="1"/>
</dbReference>
<dbReference type="RefSeq" id="WP_186981821.1">
    <property type="nucleotide sequence ID" value="NZ_JACOQH010000002.1"/>
</dbReference>
<dbReference type="InterPro" id="IPR036188">
    <property type="entry name" value="FAD/NAD-bd_sf"/>
</dbReference>
<evidence type="ECO:0000259" key="1">
    <source>
        <dbReference type="Pfam" id="PF21688"/>
    </source>
</evidence>
<organism evidence="2 3">
    <name type="scientific">Roseburia yibonii</name>
    <dbReference type="NCBI Taxonomy" id="2763063"/>
    <lineage>
        <taxon>Bacteria</taxon>
        <taxon>Bacillati</taxon>
        <taxon>Bacillota</taxon>
        <taxon>Clostridia</taxon>
        <taxon>Lachnospirales</taxon>
        <taxon>Lachnospiraceae</taxon>
        <taxon>Roseburia</taxon>
    </lineage>
</organism>
<feature type="domain" description="FAD-dependent protein C-terminal" evidence="1">
    <location>
        <begin position="284"/>
        <end position="477"/>
    </location>
</feature>
<protein>
    <submittedName>
        <fullName evidence="2">FAD-dependent oxidoreductase</fullName>
    </submittedName>
</protein>
<dbReference type="Gene3D" id="3.30.70.2700">
    <property type="match status" value="1"/>
</dbReference>
<keyword evidence="3" id="KW-1185">Reference proteome</keyword>
<sequence>MIRLSQVKVPLQHHDDDIRKKCAKLLRIAPTDIEAMRIVKKSIDARKKQEISYVYTVDVKVKQNETKVIAHTKGQSATIAVDHPYRFPEKGSEPLAKRPVVIGLGPAGLFAAYALARHGYSPLVFERGQCVEERTKDVLRFWESGVLDPGSNVQFGEGGAGAFSDGKLNTLVKDPLGRNRRVLELFVEAGAPSEILYDGKPHIGTDILVSVVANLRKEIIRLGGEIHFESEVTDFETADGKIVSVTVNGVERYPADAVIFAIGHSARDTFALLEQKQLVMEAKAFAVGFRVEHPQSMINHAQYGDADMRYLPTAPYKLTAQTPVGRGVYSFCMCPGGFVVNASSEENRLAVNGMSYYKRDSANANSAIIVSVTPADYPGSGALAGVAFQRELEEKAYRLGKGGIPQQLFGDYKENRASDAYGAFESCTKGRTTFANLRGLLKDEMEQAFLSGMERFGQKIRGFDRADAILSGVESRTSSPVRITRDELFESNIKGIYPCGEGAGYAGGIMSAAMDGLKVAEAIAGRYDPKF</sequence>